<dbReference type="EMBL" id="KQ982268">
    <property type="protein sequence ID" value="KYQ58511.1"/>
    <property type="molecule type" value="Genomic_DNA"/>
</dbReference>
<keyword evidence="2" id="KW-1185">Reference proteome</keyword>
<gene>
    <name evidence="1" type="ORF">ALC60_02549</name>
</gene>
<accession>A0A151XDR3</accession>
<protein>
    <submittedName>
        <fullName evidence="1">Uncharacterized protein</fullName>
    </submittedName>
</protein>
<evidence type="ECO:0000313" key="2">
    <source>
        <dbReference type="Proteomes" id="UP000075809"/>
    </source>
</evidence>
<evidence type="ECO:0000313" key="1">
    <source>
        <dbReference type="EMBL" id="KYQ58511.1"/>
    </source>
</evidence>
<dbReference type="Proteomes" id="UP000075809">
    <property type="component" value="Unassembled WGS sequence"/>
</dbReference>
<reference evidence="1 2" key="1">
    <citation type="submission" date="2015-09" db="EMBL/GenBank/DDBJ databases">
        <title>Trachymyrmex zeteki WGS genome.</title>
        <authorList>
            <person name="Nygaard S."/>
            <person name="Hu H."/>
            <person name="Boomsma J."/>
            <person name="Zhang G."/>
        </authorList>
    </citation>
    <scope>NUCLEOTIDE SEQUENCE [LARGE SCALE GENOMIC DNA]</scope>
    <source>
        <strain evidence="1">Tzet28-1</strain>
        <tissue evidence="1">Whole body</tissue>
    </source>
</reference>
<name>A0A151XDR3_9HYME</name>
<dbReference type="AlphaFoldDB" id="A0A151XDR3"/>
<proteinExistence type="predicted"/>
<sequence length="75" mass="8505">MENRDGSRKQTAKAVLKASDNLLCNKRNLGYSRTIALAYVRGRKTSLREEEGATVKRPLRLDRRNDIGEDTGQIE</sequence>
<organism evidence="1 2">
    <name type="scientific">Mycetomoellerius zeteki</name>
    <dbReference type="NCBI Taxonomy" id="64791"/>
    <lineage>
        <taxon>Eukaryota</taxon>
        <taxon>Metazoa</taxon>
        <taxon>Ecdysozoa</taxon>
        <taxon>Arthropoda</taxon>
        <taxon>Hexapoda</taxon>
        <taxon>Insecta</taxon>
        <taxon>Pterygota</taxon>
        <taxon>Neoptera</taxon>
        <taxon>Endopterygota</taxon>
        <taxon>Hymenoptera</taxon>
        <taxon>Apocrita</taxon>
        <taxon>Aculeata</taxon>
        <taxon>Formicoidea</taxon>
        <taxon>Formicidae</taxon>
        <taxon>Myrmicinae</taxon>
        <taxon>Mycetomoellerius</taxon>
    </lineage>
</organism>